<reference evidence="1 2" key="1">
    <citation type="journal article" date="2016" name="Mol. Biol. Evol.">
        <title>Comparative Genomics of Early-Diverging Mushroom-Forming Fungi Provides Insights into the Origins of Lignocellulose Decay Capabilities.</title>
        <authorList>
            <person name="Nagy L.G."/>
            <person name="Riley R."/>
            <person name="Tritt A."/>
            <person name="Adam C."/>
            <person name="Daum C."/>
            <person name="Floudas D."/>
            <person name="Sun H."/>
            <person name="Yadav J.S."/>
            <person name="Pangilinan J."/>
            <person name="Larsson K.H."/>
            <person name="Matsuura K."/>
            <person name="Barry K."/>
            <person name="Labutti K."/>
            <person name="Kuo R."/>
            <person name="Ohm R.A."/>
            <person name="Bhattacharya S.S."/>
            <person name="Shirouzu T."/>
            <person name="Yoshinaga Y."/>
            <person name="Martin F.M."/>
            <person name="Grigoriev I.V."/>
            <person name="Hibbett D.S."/>
        </authorList>
    </citation>
    <scope>NUCLEOTIDE SEQUENCE [LARGE SCALE GENOMIC DNA]</scope>
    <source>
        <strain evidence="1 2">HHB12029</strain>
    </source>
</reference>
<protein>
    <recommendedName>
        <fullName evidence="3">F-box domain-containing protein</fullName>
    </recommendedName>
</protein>
<organism evidence="1 2">
    <name type="scientific">Exidia glandulosa HHB12029</name>
    <dbReference type="NCBI Taxonomy" id="1314781"/>
    <lineage>
        <taxon>Eukaryota</taxon>
        <taxon>Fungi</taxon>
        <taxon>Dikarya</taxon>
        <taxon>Basidiomycota</taxon>
        <taxon>Agaricomycotina</taxon>
        <taxon>Agaricomycetes</taxon>
        <taxon>Auriculariales</taxon>
        <taxon>Exidiaceae</taxon>
        <taxon>Exidia</taxon>
    </lineage>
</organism>
<accession>A0A165LYD0</accession>
<dbReference type="OrthoDB" id="3156934at2759"/>
<dbReference type="AlphaFoldDB" id="A0A165LYD0"/>
<proteinExistence type="predicted"/>
<sequence>MLRDHTSEIPNEIFWRFFDGWSFAELQSALRVSVRWRGLVLDHPSYWRCITLDAPTAGAAGLCVLRMSRAKARPFALLIDIKQPWDMLQSTIFPALLSRSAHIDSLSLKLPAFDAPDLAELLIAPFPLLRRFTFFVHMVEAVARRTLLPTHLFGHKVYALREVLLRDVDLPLLSISVFHHLTSLSFAYGIVRSPARPAPDVFRHCPHLKTLRLGGGIALLDASYCSPSNWIGVTAFALNCHAPILQPLPWGGRPFTTLHRIHIGYGDIYISRALFDQLSGSLELVIVDLEHEEPGTFETSIVGDGNMVRAFLEDMWNWKSSQTLLHLWFDEADTAGRLVSFTISNTLWSTVVKFLALPIPRLTEVRLWLEPDRQTLPSEESIICPNLLTLVLRSELATISVDTTLLLDFARVCLLERTKSLDIVLEGDVFVRPTPMSAAERVTVTHYEMGRWWHPTSSHRDPPISKLTSELPCCVR</sequence>
<evidence type="ECO:0000313" key="2">
    <source>
        <dbReference type="Proteomes" id="UP000077266"/>
    </source>
</evidence>
<name>A0A165LYD0_EXIGL</name>
<evidence type="ECO:0000313" key="1">
    <source>
        <dbReference type="EMBL" id="KZV98502.1"/>
    </source>
</evidence>
<dbReference type="Proteomes" id="UP000077266">
    <property type="component" value="Unassembled WGS sequence"/>
</dbReference>
<gene>
    <name evidence="1" type="ORF">EXIGLDRAFT_832165</name>
</gene>
<keyword evidence="2" id="KW-1185">Reference proteome</keyword>
<dbReference type="InParanoid" id="A0A165LYD0"/>
<dbReference type="EMBL" id="KV425918">
    <property type="protein sequence ID" value="KZV98502.1"/>
    <property type="molecule type" value="Genomic_DNA"/>
</dbReference>
<evidence type="ECO:0008006" key="3">
    <source>
        <dbReference type="Google" id="ProtNLM"/>
    </source>
</evidence>